<accession>A0ABY7NQG9</accession>
<comment type="catalytic activity">
    <reaction evidence="1">
        <text>ATP + protein L-histidine = ADP + protein N-phospho-L-histidine.</text>
        <dbReference type="EC" id="2.7.13.3"/>
    </reaction>
</comment>
<proteinExistence type="predicted"/>
<keyword evidence="12 15" id="KW-1133">Transmembrane helix</keyword>
<keyword evidence="10" id="KW-0418">Kinase</keyword>
<dbReference type="PANTHER" id="PTHR44936:SF5">
    <property type="entry name" value="SENSOR HISTIDINE KINASE ENVZ"/>
    <property type="match status" value="1"/>
</dbReference>
<dbReference type="SMART" id="SM00304">
    <property type="entry name" value="HAMP"/>
    <property type="match status" value="1"/>
</dbReference>
<keyword evidence="4" id="KW-1003">Cell membrane</keyword>
<comment type="subcellular location">
    <subcellularLocation>
        <location evidence="2">Cell inner membrane</location>
        <topology evidence="2">Multi-pass membrane protein</topology>
    </subcellularLocation>
</comment>
<dbReference type="Proteomes" id="UP001210865">
    <property type="component" value="Chromosome"/>
</dbReference>
<evidence type="ECO:0000256" key="14">
    <source>
        <dbReference type="ARBA" id="ARBA00023136"/>
    </source>
</evidence>
<evidence type="ECO:0000259" key="17">
    <source>
        <dbReference type="PROSITE" id="PS50885"/>
    </source>
</evidence>
<dbReference type="GO" id="GO:0005524">
    <property type="term" value="F:ATP binding"/>
    <property type="evidence" value="ECO:0007669"/>
    <property type="project" value="UniProtKB-KW"/>
</dbReference>
<evidence type="ECO:0000256" key="3">
    <source>
        <dbReference type="ARBA" id="ARBA00012438"/>
    </source>
</evidence>
<keyword evidence="13" id="KW-0902">Two-component regulatory system</keyword>
<dbReference type="EC" id="2.7.13.3" evidence="3"/>
<organism evidence="18 19">
    <name type="scientific">Sphingomonas abietis</name>
    <dbReference type="NCBI Taxonomy" id="3012344"/>
    <lineage>
        <taxon>Bacteria</taxon>
        <taxon>Pseudomonadati</taxon>
        <taxon>Pseudomonadota</taxon>
        <taxon>Alphaproteobacteria</taxon>
        <taxon>Sphingomonadales</taxon>
        <taxon>Sphingomonadaceae</taxon>
        <taxon>Sphingomonas</taxon>
    </lineage>
</organism>
<dbReference type="InterPro" id="IPR036097">
    <property type="entry name" value="HisK_dim/P_sf"/>
</dbReference>
<feature type="domain" description="Histidine kinase" evidence="16">
    <location>
        <begin position="256"/>
        <end position="453"/>
    </location>
</feature>
<keyword evidence="14 15" id="KW-0472">Membrane</keyword>
<dbReference type="InterPro" id="IPR005467">
    <property type="entry name" value="His_kinase_dom"/>
</dbReference>
<evidence type="ECO:0000256" key="8">
    <source>
        <dbReference type="ARBA" id="ARBA00022692"/>
    </source>
</evidence>
<dbReference type="Gene3D" id="1.10.287.130">
    <property type="match status" value="1"/>
</dbReference>
<evidence type="ECO:0000256" key="12">
    <source>
        <dbReference type="ARBA" id="ARBA00022989"/>
    </source>
</evidence>
<dbReference type="Gene3D" id="3.30.565.10">
    <property type="entry name" value="Histidine kinase-like ATPase, C-terminal domain"/>
    <property type="match status" value="1"/>
</dbReference>
<evidence type="ECO:0000256" key="6">
    <source>
        <dbReference type="ARBA" id="ARBA00022553"/>
    </source>
</evidence>
<dbReference type="EMBL" id="CP115174">
    <property type="protein sequence ID" value="WBO23794.1"/>
    <property type="molecule type" value="Genomic_DNA"/>
</dbReference>
<evidence type="ECO:0000256" key="13">
    <source>
        <dbReference type="ARBA" id="ARBA00023012"/>
    </source>
</evidence>
<protein>
    <recommendedName>
        <fullName evidence="3">histidine kinase</fullName>
        <ecNumber evidence="3">2.7.13.3</ecNumber>
    </recommendedName>
</protein>
<feature type="domain" description="HAMP" evidence="17">
    <location>
        <begin position="196"/>
        <end position="248"/>
    </location>
</feature>
<evidence type="ECO:0000313" key="19">
    <source>
        <dbReference type="Proteomes" id="UP001210865"/>
    </source>
</evidence>
<evidence type="ECO:0000256" key="1">
    <source>
        <dbReference type="ARBA" id="ARBA00000085"/>
    </source>
</evidence>
<evidence type="ECO:0000256" key="7">
    <source>
        <dbReference type="ARBA" id="ARBA00022679"/>
    </source>
</evidence>
<gene>
    <name evidence="18" type="ORF">PBT88_06635</name>
</gene>
<keyword evidence="5" id="KW-0997">Cell inner membrane</keyword>
<feature type="transmembrane region" description="Helical" evidence="15">
    <location>
        <begin position="178"/>
        <end position="198"/>
    </location>
</feature>
<dbReference type="SMART" id="SM00388">
    <property type="entry name" value="HisKA"/>
    <property type="match status" value="1"/>
</dbReference>
<dbReference type="InterPro" id="IPR004358">
    <property type="entry name" value="Sig_transdc_His_kin-like_C"/>
</dbReference>
<reference evidence="18 19" key="1">
    <citation type="submission" date="2022-12" db="EMBL/GenBank/DDBJ databases">
        <title>Sphingomonas abieness sp. nov., an endophytic bacterium isolated from Abies koreana.</title>
        <authorList>
            <person name="Jiang L."/>
            <person name="Lee J."/>
        </authorList>
    </citation>
    <scope>NUCLEOTIDE SEQUENCE [LARGE SCALE GENOMIC DNA]</scope>
    <source>
        <strain evidence="19">PAMB 00755</strain>
    </source>
</reference>
<dbReference type="SUPFAM" id="SSF47384">
    <property type="entry name" value="Homodimeric domain of signal transducing histidine kinase"/>
    <property type="match status" value="1"/>
</dbReference>
<dbReference type="PROSITE" id="PS50109">
    <property type="entry name" value="HIS_KIN"/>
    <property type="match status" value="1"/>
</dbReference>
<evidence type="ECO:0000256" key="2">
    <source>
        <dbReference type="ARBA" id="ARBA00004429"/>
    </source>
</evidence>
<sequence length="453" mass="49559">MKRLFARLAAFVGSLAGRLVLILTVGIAAAAIISLLAAEHARVHDFKRVQLDRVVASTVDMASRFARDPVRTHDLLYDHRILGARDAPIEWRTMTPDANLGRLLAAQLGARADARAMQMPHGSCFPNFDSFIRVAGMNDNMLPDCWFVLFRDTGGTERRMSIDLAPFRIPPSSTLDPVYLLLIVAASLALSMIVARFATAPLRRLTSAARAFSVTVDPEPIPEDGPREVRVALETFNVMQHRVREGFRERTQILASVAHDLQTPLTRLRLRLEQVADETLRERLISDLAATQRLVRDGLELARSSESREPWSIVDIDSILSSVAEDAAEFGADVRFVSGCGARTRVKPNALGRCVSNLVDNAIKYAGDAELSCGLVGSDLVISVRDHGPGLPPAALNEAFEPFRRFQGERSPSHGSGLGLTIARAQAHTFGAHLSLHNHENGGLVAHISLRIM</sequence>
<keyword evidence="19" id="KW-1185">Reference proteome</keyword>
<evidence type="ECO:0000256" key="10">
    <source>
        <dbReference type="ARBA" id="ARBA00022777"/>
    </source>
</evidence>
<evidence type="ECO:0000256" key="15">
    <source>
        <dbReference type="SAM" id="Phobius"/>
    </source>
</evidence>
<dbReference type="InterPro" id="IPR003660">
    <property type="entry name" value="HAMP_dom"/>
</dbReference>
<keyword evidence="6" id="KW-0597">Phosphoprotein</keyword>
<evidence type="ECO:0000256" key="4">
    <source>
        <dbReference type="ARBA" id="ARBA00022475"/>
    </source>
</evidence>
<dbReference type="InterPro" id="IPR050980">
    <property type="entry name" value="2C_sensor_his_kinase"/>
</dbReference>
<evidence type="ECO:0000259" key="16">
    <source>
        <dbReference type="PROSITE" id="PS50109"/>
    </source>
</evidence>
<dbReference type="SMART" id="SM00387">
    <property type="entry name" value="HATPase_c"/>
    <property type="match status" value="1"/>
</dbReference>
<keyword evidence="11 18" id="KW-0067">ATP-binding</keyword>
<evidence type="ECO:0000256" key="9">
    <source>
        <dbReference type="ARBA" id="ARBA00022741"/>
    </source>
</evidence>
<dbReference type="CDD" id="cd00082">
    <property type="entry name" value="HisKA"/>
    <property type="match status" value="1"/>
</dbReference>
<dbReference type="InterPro" id="IPR003594">
    <property type="entry name" value="HATPase_dom"/>
</dbReference>
<dbReference type="Pfam" id="PF00672">
    <property type="entry name" value="HAMP"/>
    <property type="match status" value="1"/>
</dbReference>
<dbReference type="RefSeq" id="WP_270078425.1">
    <property type="nucleotide sequence ID" value="NZ_CP115174.1"/>
</dbReference>
<dbReference type="InterPro" id="IPR003661">
    <property type="entry name" value="HisK_dim/P_dom"/>
</dbReference>
<dbReference type="CDD" id="cd06225">
    <property type="entry name" value="HAMP"/>
    <property type="match status" value="1"/>
</dbReference>
<dbReference type="PANTHER" id="PTHR44936">
    <property type="entry name" value="SENSOR PROTEIN CREC"/>
    <property type="match status" value="1"/>
</dbReference>
<dbReference type="InterPro" id="IPR036890">
    <property type="entry name" value="HATPase_C_sf"/>
</dbReference>
<name>A0ABY7NQG9_9SPHN</name>
<dbReference type="SUPFAM" id="SSF55874">
    <property type="entry name" value="ATPase domain of HSP90 chaperone/DNA topoisomerase II/histidine kinase"/>
    <property type="match status" value="1"/>
</dbReference>
<keyword evidence="9" id="KW-0547">Nucleotide-binding</keyword>
<keyword evidence="8 15" id="KW-0812">Transmembrane</keyword>
<dbReference type="PROSITE" id="PS50885">
    <property type="entry name" value="HAMP"/>
    <property type="match status" value="1"/>
</dbReference>
<evidence type="ECO:0000256" key="11">
    <source>
        <dbReference type="ARBA" id="ARBA00022840"/>
    </source>
</evidence>
<dbReference type="Pfam" id="PF02518">
    <property type="entry name" value="HATPase_c"/>
    <property type="match status" value="1"/>
</dbReference>
<keyword evidence="7" id="KW-0808">Transferase</keyword>
<dbReference type="PRINTS" id="PR00344">
    <property type="entry name" value="BCTRLSENSOR"/>
</dbReference>
<evidence type="ECO:0000256" key="5">
    <source>
        <dbReference type="ARBA" id="ARBA00022519"/>
    </source>
</evidence>
<evidence type="ECO:0000313" key="18">
    <source>
        <dbReference type="EMBL" id="WBO23794.1"/>
    </source>
</evidence>